<dbReference type="GO" id="GO:0043565">
    <property type="term" value="F:sequence-specific DNA binding"/>
    <property type="evidence" value="ECO:0007669"/>
    <property type="project" value="InterPro"/>
</dbReference>
<feature type="compositionally biased region" description="Polar residues" evidence="6">
    <location>
        <begin position="79"/>
        <end position="91"/>
    </location>
</feature>
<keyword evidence="5" id="KW-0539">Nucleus</keyword>
<keyword evidence="2" id="KW-0805">Transcription regulation</keyword>
<dbReference type="Gene3D" id="2.20.25.80">
    <property type="entry name" value="WRKY domain"/>
    <property type="match status" value="1"/>
</dbReference>
<dbReference type="Proteomes" id="UP001085076">
    <property type="component" value="Miscellaneous, Linkage group lg04"/>
</dbReference>
<dbReference type="Pfam" id="PF03106">
    <property type="entry name" value="WRKY"/>
    <property type="match status" value="1"/>
</dbReference>
<evidence type="ECO:0000313" key="9">
    <source>
        <dbReference type="Proteomes" id="UP001085076"/>
    </source>
</evidence>
<evidence type="ECO:0000256" key="4">
    <source>
        <dbReference type="ARBA" id="ARBA00023163"/>
    </source>
</evidence>
<protein>
    <recommendedName>
        <fullName evidence="7">WRKY domain-containing protein</fullName>
    </recommendedName>
</protein>
<dbReference type="SMART" id="SM00774">
    <property type="entry name" value="WRKY"/>
    <property type="match status" value="1"/>
</dbReference>
<dbReference type="OrthoDB" id="770297at2759"/>
<dbReference type="PANTHER" id="PTHR31282">
    <property type="entry name" value="WRKY TRANSCRIPTION FACTOR 21-RELATED"/>
    <property type="match status" value="1"/>
</dbReference>
<gene>
    <name evidence="8" type="ORF">J5N97_017430</name>
</gene>
<evidence type="ECO:0000256" key="5">
    <source>
        <dbReference type="ARBA" id="ARBA00023242"/>
    </source>
</evidence>
<comment type="caution">
    <text evidence="8">The sequence shown here is derived from an EMBL/GenBank/DDBJ whole genome shotgun (WGS) entry which is preliminary data.</text>
</comment>
<evidence type="ECO:0000256" key="2">
    <source>
        <dbReference type="ARBA" id="ARBA00023015"/>
    </source>
</evidence>
<reference evidence="8" key="2">
    <citation type="journal article" date="2022" name="Hortic Res">
        <title>The genome of Dioscorea zingiberensis sheds light on the biosynthesis, origin and evolution of the medicinally important diosgenin saponins.</title>
        <authorList>
            <person name="Li Y."/>
            <person name="Tan C."/>
            <person name="Li Z."/>
            <person name="Guo J."/>
            <person name="Li S."/>
            <person name="Chen X."/>
            <person name="Wang C."/>
            <person name="Dai X."/>
            <person name="Yang H."/>
            <person name="Song W."/>
            <person name="Hou L."/>
            <person name="Xu J."/>
            <person name="Tong Z."/>
            <person name="Xu A."/>
            <person name="Yuan X."/>
            <person name="Wang W."/>
            <person name="Yang Q."/>
            <person name="Chen L."/>
            <person name="Sun Z."/>
            <person name="Wang K."/>
            <person name="Pan B."/>
            <person name="Chen J."/>
            <person name="Bao Y."/>
            <person name="Liu F."/>
            <person name="Qi X."/>
            <person name="Gang D.R."/>
            <person name="Wen J."/>
            <person name="Li J."/>
        </authorList>
    </citation>
    <scope>NUCLEOTIDE SEQUENCE</scope>
    <source>
        <strain evidence="8">Dzin_1.0</strain>
    </source>
</reference>
<evidence type="ECO:0000256" key="3">
    <source>
        <dbReference type="ARBA" id="ARBA00023125"/>
    </source>
</evidence>
<dbReference type="AlphaFoldDB" id="A0A9D5HGD3"/>
<reference evidence="8" key="1">
    <citation type="submission" date="2021-03" db="EMBL/GenBank/DDBJ databases">
        <authorList>
            <person name="Li Z."/>
            <person name="Yang C."/>
        </authorList>
    </citation>
    <scope>NUCLEOTIDE SEQUENCE</scope>
    <source>
        <strain evidence="8">Dzin_1.0</strain>
        <tissue evidence="8">Leaf</tissue>
    </source>
</reference>
<feature type="domain" description="WRKY" evidence="7">
    <location>
        <begin position="122"/>
        <end position="190"/>
    </location>
</feature>
<evidence type="ECO:0000256" key="1">
    <source>
        <dbReference type="ARBA" id="ARBA00004123"/>
    </source>
</evidence>
<dbReference type="EMBL" id="JAGGNH010000004">
    <property type="protein sequence ID" value="KAJ0975465.1"/>
    <property type="molecule type" value="Genomic_DNA"/>
</dbReference>
<dbReference type="SUPFAM" id="SSF118290">
    <property type="entry name" value="WRKY DNA-binding domain"/>
    <property type="match status" value="1"/>
</dbReference>
<dbReference type="GO" id="GO:0003700">
    <property type="term" value="F:DNA-binding transcription factor activity"/>
    <property type="evidence" value="ECO:0007669"/>
    <property type="project" value="InterPro"/>
</dbReference>
<comment type="subcellular location">
    <subcellularLocation>
        <location evidence="1">Nucleus</location>
    </subcellularLocation>
</comment>
<dbReference type="GO" id="GO:0005634">
    <property type="term" value="C:nucleus"/>
    <property type="evidence" value="ECO:0007669"/>
    <property type="project" value="UniProtKB-SubCell"/>
</dbReference>
<sequence>MDEAMERSIFDQEMAIQEITRGYKLVTRLHSILPTGEPQRELIGTLFGEVLQALSTALSILKSSNKSIESSDEQIITETGSASFSDQGSNESSEEVKSAPTTGCGKRGRQERLRTMNPWTKVTYAPHDDGHQWRKYGQKNIQKSKLSRSYYRCTYKGEGCQATKHIQQKDCGDPPLFLVTYYEKHTCESNASPMIISPQITQYPLLQQVQPNLFSFESNANIVSNKEGTMPYSSLKTSTAQKDTELGRDGLQNISINQKSMKSVANSEECLEAMPNTRIEDISASVCMSPSWEVMSMNYWTMTGSFGYDAIDSFSSF</sequence>
<proteinExistence type="predicted"/>
<feature type="region of interest" description="Disordered" evidence="6">
    <location>
        <begin position="79"/>
        <end position="112"/>
    </location>
</feature>
<dbReference type="InterPro" id="IPR003657">
    <property type="entry name" value="WRKY_dom"/>
</dbReference>
<accession>A0A9D5HGD3</accession>
<dbReference type="PROSITE" id="PS50811">
    <property type="entry name" value="WRKY"/>
    <property type="match status" value="1"/>
</dbReference>
<evidence type="ECO:0000259" key="7">
    <source>
        <dbReference type="PROSITE" id="PS50811"/>
    </source>
</evidence>
<organism evidence="8 9">
    <name type="scientific">Dioscorea zingiberensis</name>
    <dbReference type="NCBI Taxonomy" id="325984"/>
    <lineage>
        <taxon>Eukaryota</taxon>
        <taxon>Viridiplantae</taxon>
        <taxon>Streptophyta</taxon>
        <taxon>Embryophyta</taxon>
        <taxon>Tracheophyta</taxon>
        <taxon>Spermatophyta</taxon>
        <taxon>Magnoliopsida</taxon>
        <taxon>Liliopsida</taxon>
        <taxon>Dioscoreales</taxon>
        <taxon>Dioscoreaceae</taxon>
        <taxon>Dioscorea</taxon>
    </lineage>
</organism>
<dbReference type="InterPro" id="IPR044810">
    <property type="entry name" value="WRKY_plant"/>
</dbReference>
<name>A0A9D5HGD3_9LILI</name>
<keyword evidence="4" id="KW-0804">Transcription</keyword>
<dbReference type="InterPro" id="IPR036576">
    <property type="entry name" value="WRKY_dom_sf"/>
</dbReference>
<keyword evidence="3" id="KW-0238">DNA-binding</keyword>
<keyword evidence="9" id="KW-1185">Reference proteome</keyword>
<evidence type="ECO:0000313" key="8">
    <source>
        <dbReference type="EMBL" id="KAJ0975465.1"/>
    </source>
</evidence>
<evidence type="ECO:0000256" key="6">
    <source>
        <dbReference type="SAM" id="MobiDB-lite"/>
    </source>
</evidence>